<evidence type="ECO:0000256" key="5">
    <source>
        <dbReference type="ARBA" id="ARBA00023136"/>
    </source>
</evidence>
<dbReference type="EMBL" id="UGGP01000001">
    <property type="protein sequence ID" value="STO07388.1"/>
    <property type="molecule type" value="Genomic_DNA"/>
</dbReference>
<keyword evidence="4 6" id="KW-1133">Transmembrane helix</keyword>
<evidence type="ECO:0000256" key="6">
    <source>
        <dbReference type="SAM" id="Phobius"/>
    </source>
</evidence>
<evidence type="ECO:0000256" key="3">
    <source>
        <dbReference type="ARBA" id="ARBA00022692"/>
    </source>
</evidence>
<proteinExistence type="predicted"/>
<dbReference type="STRING" id="1397694.GCA_000702585_01249"/>
<feature type="transmembrane region" description="Helical" evidence="6">
    <location>
        <begin position="9"/>
        <end position="30"/>
    </location>
</feature>
<name>A0A377FRP8_9BACL</name>
<keyword evidence="5 6" id="KW-0472">Membrane</keyword>
<dbReference type="GO" id="GO:0005886">
    <property type="term" value="C:plasma membrane"/>
    <property type="evidence" value="ECO:0007669"/>
    <property type="project" value="UniProtKB-SubCell"/>
</dbReference>
<protein>
    <submittedName>
        <fullName evidence="8">Negative regulatory protein yxlE</fullName>
    </submittedName>
</protein>
<accession>A0A377FRP8</accession>
<feature type="transmembrane region" description="Helical" evidence="6">
    <location>
        <begin position="42"/>
        <end position="63"/>
    </location>
</feature>
<evidence type="ECO:0000313" key="9">
    <source>
        <dbReference type="Proteomes" id="UP000254060"/>
    </source>
</evidence>
<dbReference type="RefSeq" id="WP_024370596.1">
    <property type="nucleotide sequence ID" value="NZ_UGGP01000001.1"/>
</dbReference>
<evidence type="ECO:0000256" key="1">
    <source>
        <dbReference type="ARBA" id="ARBA00004651"/>
    </source>
</evidence>
<dbReference type="InterPro" id="IPR027379">
    <property type="entry name" value="CLS_N"/>
</dbReference>
<sequence>MEIANDPGMLLLILLPLLILQLVLLTFALIDLFKRNETNGPKWVWLLVILFMNILGPIIYFLWGRTKR</sequence>
<dbReference type="Proteomes" id="UP000254060">
    <property type="component" value="Unassembled WGS sequence"/>
</dbReference>
<keyword evidence="2" id="KW-1003">Cell membrane</keyword>
<keyword evidence="3 6" id="KW-0812">Transmembrane</keyword>
<comment type="subcellular location">
    <subcellularLocation>
        <location evidence="1">Cell membrane</location>
        <topology evidence="1">Multi-pass membrane protein</topology>
    </subcellularLocation>
</comment>
<evidence type="ECO:0000313" key="8">
    <source>
        <dbReference type="EMBL" id="STO07388.1"/>
    </source>
</evidence>
<organism evidence="8 9">
    <name type="scientific">Exiguobacterium aurantiacum</name>
    <dbReference type="NCBI Taxonomy" id="33987"/>
    <lineage>
        <taxon>Bacteria</taxon>
        <taxon>Bacillati</taxon>
        <taxon>Bacillota</taxon>
        <taxon>Bacilli</taxon>
        <taxon>Bacillales</taxon>
        <taxon>Bacillales Family XII. Incertae Sedis</taxon>
        <taxon>Exiguobacterium</taxon>
    </lineage>
</organism>
<feature type="domain" description="Cardiolipin synthase N-terminal" evidence="7">
    <location>
        <begin position="23"/>
        <end position="65"/>
    </location>
</feature>
<gene>
    <name evidence="8" type="primary">yxlE</name>
    <name evidence="8" type="ORF">NCTC13163_00734</name>
</gene>
<evidence type="ECO:0000256" key="4">
    <source>
        <dbReference type="ARBA" id="ARBA00022989"/>
    </source>
</evidence>
<evidence type="ECO:0000259" key="7">
    <source>
        <dbReference type="Pfam" id="PF13396"/>
    </source>
</evidence>
<dbReference type="OrthoDB" id="3243324at2"/>
<reference evidence="8 9" key="1">
    <citation type="submission" date="2018-06" db="EMBL/GenBank/DDBJ databases">
        <authorList>
            <consortium name="Pathogen Informatics"/>
            <person name="Doyle S."/>
        </authorList>
    </citation>
    <scope>NUCLEOTIDE SEQUENCE [LARGE SCALE GENOMIC DNA]</scope>
    <source>
        <strain evidence="8 9">NCTC13163</strain>
    </source>
</reference>
<evidence type="ECO:0000256" key="2">
    <source>
        <dbReference type="ARBA" id="ARBA00022475"/>
    </source>
</evidence>
<dbReference type="AlphaFoldDB" id="A0A377FRP8"/>
<dbReference type="Pfam" id="PF13396">
    <property type="entry name" value="PLDc_N"/>
    <property type="match status" value="1"/>
</dbReference>